<sequence length="362" mass="39298">MGQASGRAGGRERRLAADRRGAFALDAAAQRGKAAAKAAWWTAAGGLAKFITRPTEGKAAPRFSSDAPPVSQGRLRRAYLSAFEKDAADVAAGLYPPMEDAPSHPAASILKAWDFIADAREVDGRRRRGDGVEVRDDPKSQGYPAYYRQNFHYQSGGWFTADSARRYDAQVEALFSGAAGAMRRRALSLLARHWRGRDQRDLRLMDVACGSGAFLRDLAEAFPRAALAGVDLSPAYLAEARARSGRGMVQANAERLPLADDSLDAVTCVYLFHELPPRVRPIVAAELARVLKPGGVLAFADSVQPGDEPDLARMLEAFPAYFHEPFYGSYAETDLEALFQAAGLRVVGRDKAFLTKALLLEK</sequence>
<dbReference type="GO" id="GO:0008757">
    <property type="term" value="F:S-adenosylmethionine-dependent methyltransferase activity"/>
    <property type="evidence" value="ECO:0007669"/>
    <property type="project" value="InterPro"/>
</dbReference>
<dbReference type="Proteomes" id="UP000244913">
    <property type="component" value="Unassembled WGS sequence"/>
</dbReference>
<feature type="domain" description="Methyltransferase type 11" evidence="1">
    <location>
        <begin position="206"/>
        <end position="299"/>
    </location>
</feature>
<dbReference type="EMBL" id="QDKP01000056">
    <property type="protein sequence ID" value="PVM74509.1"/>
    <property type="molecule type" value="Genomic_DNA"/>
</dbReference>
<dbReference type="SUPFAM" id="SSF53335">
    <property type="entry name" value="S-adenosyl-L-methionine-dependent methyltransferases"/>
    <property type="match status" value="1"/>
</dbReference>
<name>A0A2T9J2R1_9CAUL</name>
<dbReference type="GO" id="GO:0032259">
    <property type="term" value="P:methylation"/>
    <property type="evidence" value="ECO:0007669"/>
    <property type="project" value="UniProtKB-KW"/>
</dbReference>
<keyword evidence="2" id="KW-0489">Methyltransferase</keyword>
<keyword evidence="2" id="KW-0808">Transferase</keyword>
<dbReference type="Pfam" id="PF08241">
    <property type="entry name" value="Methyltransf_11"/>
    <property type="match status" value="1"/>
</dbReference>
<keyword evidence="3" id="KW-1185">Reference proteome</keyword>
<dbReference type="AlphaFoldDB" id="A0A2T9J2R1"/>
<evidence type="ECO:0000313" key="3">
    <source>
        <dbReference type="Proteomes" id="UP000244913"/>
    </source>
</evidence>
<dbReference type="InterPro" id="IPR050508">
    <property type="entry name" value="Methyltransf_Superfamily"/>
</dbReference>
<dbReference type="Gene3D" id="3.40.50.150">
    <property type="entry name" value="Vaccinia Virus protein VP39"/>
    <property type="match status" value="1"/>
</dbReference>
<dbReference type="InterPro" id="IPR013216">
    <property type="entry name" value="Methyltransf_11"/>
</dbReference>
<dbReference type="InterPro" id="IPR029063">
    <property type="entry name" value="SAM-dependent_MTases_sf"/>
</dbReference>
<accession>A0A2T9J2R1</accession>
<organism evidence="2 3">
    <name type="scientific">Caulobacter radicis</name>
    <dbReference type="NCBI Taxonomy" id="2172650"/>
    <lineage>
        <taxon>Bacteria</taxon>
        <taxon>Pseudomonadati</taxon>
        <taxon>Pseudomonadota</taxon>
        <taxon>Alphaproteobacteria</taxon>
        <taxon>Caulobacterales</taxon>
        <taxon>Caulobacteraceae</taxon>
        <taxon>Caulobacter</taxon>
    </lineage>
</organism>
<proteinExistence type="predicted"/>
<comment type="caution">
    <text evidence="2">The sequence shown here is derived from an EMBL/GenBank/DDBJ whole genome shotgun (WGS) entry which is preliminary data.</text>
</comment>
<dbReference type="CDD" id="cd02440">
    <property type="entry name" value="AdoMet_MTases"/>
    <property type="match status" value="1"/>
</dbReference>
<evidence type="ECO:0000259" key="1">
    <source>
        <dbReference type="Pfam" id="PF08241"/>
    </source>
</evidence>
<protein>
    <submittedName>
        <fullName evidence="2">SAM-dependent methyltransferase</fullName>
    </submittedName>
</protein>
<evidence type="ECO:0000313" key="2">
    <source>
        <dbReference type="EMBL" id="PVM74509.1"/>
    </source>
</evidence>
<gene>
    <name evidence="2" type="ORF">DDF65_19290</name>
</gene>
<reference evidence="2 3" key="1">
    <citation type="submission" date="2018-04" db="EMBL/GenBank/DDBJ databases">
        <title>The genome sequence of Caulobacter sp. 736.</title>
        <authorList>
            <person name="Gao J."/>
            <person name="Sun J."/>
        </authorList>
    </citation>
    <scope>NUCLEOTIDE SEQUENCE [LARGE SCALE GENOMIC DNA]</scope>
    <source>
        <strain evidence="2 3">736</strain>
    </source>
</reference>
<dbReference type="RefSeq" id="WP_116569242.1">
    <property type="nucleotide sequence ID" value="NZ_QDKP01000056.1"/>
</dbReference>
<dbReference type="PANTHER" id="PTHR42912">
    <property type="entry name" value="METHYLTRANSFERASE"/>
    <property type="match status" value="1"/>
</dbReference>